<evidence type="ECO:0000256" key="8">
    <source>
        <dbReference type="PIRSR" id="PIRSR038994-3"/>
    </source>
</evidence>
<keyword evidence="4 5" id="KW-0119">Carbohydrate metabolism</keyword>
<dbReference type="InterPro" id="IPR011059">
    <property type="entry name" value="Metal-dep_hydrolase_composite"/>
</dbReference>
<dbReference type="Proteomes" id="UP000320300">
    <property type="component" value="Unassembled WGS sequence"/>
</dbReference>
<dbReference type="InterPro" id="IPR032466">
    <property type="entry name" value="Metal_Hydrolase"/>
</dbReference>
<sequence length="373" mass="40099">MIAITNGKFFKNGSLITNAAVLMADGLITAITEGEIPAGYTVEDAKGALIAPGFIDLQIYGSGGNLFSAYPTVETLRQMDEHLISKGTTGFLVCLATNSLDIFAEAIQAAKAYRHEAKAFLGLHLEGPFLNPKRLGAHPIQYVHKATLEEVKRLLDEADGVVRMMTLAAELQDEEVINYLLSQGIVLSLGHSDANFEQANQAFADGFTTSTHLFNAMPPIHHRNPNLPAAILNHPSAMASIIADGAHVDFEMVKLSYKMMQERLFLITDAVTACDIGPYQHILNGDRFVMPDGTISGSNITLRDAVSNCVNHCGIPPHAALAMASAHPAAALQIQDKYGEIAPGKTASLLLLSDEFVLQKVFVAGVEHLISIN</sequence>
<dbReference type="PANTHER" id="PTHR11113:SF14">
    <property type="entry name" value="N-ACETYLGLUCOSAMINE-6-PHOSPHATE DEACETYLASE"/>
    <property type="match status" value="1"/>
</dbReference>
<dbReference type="InterPro" id="IPR006680">
    <property type="entry name" value="Amidohydro-rel"/>
</dbReference>
<dbReference type="RefSeq" id="WP_142529373.1">
    <property type="nucleotide sequence ID" value="NZ_CBCSJO010000008.1"/>
</dbReference>
<accession>A0A521EJW6</accession>
<feature type="binding site" evidence="7">
    <location>
        <position position="137"/>
    </location>
    <ligand>
        <name>substrate</name>
    </ligand>
</feature>
<feature type="binding site" evidence="7">
    <location>
        <begin position="215"/>
        <end position="216"/>
    </location>
    <ligand>
        <name>substrate</name>
    </ligand>
</feature>
<evidence type="ECO:0000256" key="2">
    <source>
        <dbReference type="ARBA" id="ARBA00022723"/>
    </source>
</evidence>
<organism evidence="10 11">
    <name type="scientific">Pedobacter westerhofensis</name>
    <dbReference type="NCBI Taxonomy" id="425512"/>
    <lineage>
        <taxon>Bacteria</taxon>
        <taxon>Pseudomonadati</taxon>
        <taxon>Bacteroidota</taxon>
        <taxon>Sphingobacteriia</taxon>
        <taxon>Sphingobacteriales</taxon>
        <taxon>Sphingobacteriaceae</taxon>
        <taxon>Pedobacter</taxon>
    </lineage>
</organism>
<feature type="binding site" evidence="8">
    <location>
        <position position="191"/>
    </location>
    <ligand>
        <name>Zn(2+)</name>
        <dbReference type="ChEBI" id="CHEBI:29105"/>
    </ligand>
</feature>
<dbReference type="PANTHER" id="PTHR11113">
    <property type="entry name" value="N-ACETYLGLUCOSAMINE-6-PHOSPHATE DEACETYLASE"/>
    <property type="match status" value="1"/>
</dbReference>
<evidence type="ECO:0000256" key="5">
    <source>
        <dbReference type="PIRNR" id="PIRNR038994"/>
    </source>
</evidence>
<feature type="binding site" evidence="8">
    <location>
        <position position="212"/>
    </location>
    <ligand>
        <name>Zn(2+)</name>
        <dbReference type="ChEBI" id="CHEBI:29105"/>
    </ligand>
</feature>
<dbReference type="InterPro" id="IPR003764">
    <property type="entry name" value="GlcNAc_6-P_deAcase"/>
</dbReference>
<evidence type="ECO:0000313" key="11">
    <source>
        <dbReference type="Proteomes" id="UP000320300"/>
    </source>
</evidence>
<dbReference type="Gene3D" id="3.20.20.140">
    <property type="entry name" value="Metal-dependent hydrolases"/>
    <property type="match status" value="1"/>
</dbReference>
<dbReference type="GO" id="GO:0008448">
    <property type="term" value="F:N-acetylglucosamine-6-phosphate deacetylase activity"/>
    <property type="evidence" value="ECO:0007669"/>
    <property type="project" value="InterPro"/>
</dbReference>
<feature type="active site" description="Proton donor/acceptor" evidence="6">
    <location>
        <position position="269"/>
    </location>
</feature>
<proteinExistence type="inferred from homology"/>
<evidence type="ECO:0000256" key="7">
    <source>
        <dbReference type="PIRSR" id="PIRSR038994-2"/>
    </source>
</evidence>
<dbReference type="AlphaFoldDB" id="A0A521EJW6"/>
<protein>
    <submittedName>
        <fullName evidence="10">N-acetylglucosamine-6-phosphate deacetylase</fullName>
    </submittedName>
</protein>
<keyword evidence="11" id="KW-1185">Reference proteome</keyword>
<comment type="similarity">
    <text evidence="1 5">Belongs to the metallo-dependent hydrolases superfamily. NagA family.</text>
</comment>
<dbReference type="Gene3D" id="2.30.40.10">
    <property type="entry name" value="Urease, subunit C, domain 1"/>
    <property type="match status" value="1"/>
</dbReference>
<evidence type="ECO:0000256" key="3">
    <source>
        <dbReference type="ARBA" id="ARBA00022801"/>
    </source>
</evidence>
<dbReference type="NCBIfam" id="TIGR00221">
    <property type="entry name" value="nagA"/>
    <property type="match status" value="1"/>
</dbReference>
<reference evidence="10 11" key="1">
    <citation type="submission" date="2017-05" db="EMBL/GenBank/DDBJ databases">
        <authorList>
            <person name="Varghese N."/>
            <person name="Submissions S."/>
        </authorList>
    </citation>
    <scope>NUCLEOTIDE SEQUENCE [LARGE SCALE GENOMIC DNA]</scope>
    <source>
        <strain evidence="10 11">DSM 19036</strain>
    </source>
</reference>
<dbReference type="SUPFAM" id="SSF51556">
    <property type="entry name" value="Metallo-dependent hydrolases"/>
    <property type="match status" value="1"/>
</dbReference>
<evidence type="ECO:0000256" key="4">
    <source>
        <dbReference type="ARBA" id="ARBA00023277"/>
    </source>
</evidence>
<dbReference type="Pfam" id="PF01979">
    <property type="entry name" value="Amidohydro_1"/>
    <property type="match status" value="1"/>
</dbReference>
<dbReference type="PIRSF" id="PIRSF038994">
    <property type="entry name" value="NagA"/>
    <property type="match status" value="1"/>
</dbReference>
<evidence type="ECO:0000313" key="10">
    <source>
        <dbReference type="EMBL" id="SMO84215.1"/>
    </source>
</evidence>
<dbReference type="GO" id="GO:0006046">
    <property type="term" value="P:N-acetylglucosamine catabolic process"/>
    <property type="evidence" value="ECO:0007669"/>
    <property type="project" value="TreeGrafter"/>
</dbReference>
<name>A0A521EJW6_9SPHI</name>
<dbReference type="EMBL" id="FXTN01000008">
    <property type="protein sequence ID" value="SMO84215.1"/>
    <property type="molecule type" value="Genomic_DNA"/>
</dbReference>
<gene>
    <name evidence="10" type="ORF">SAMN06265348_108232</name>
</gene>
<dbReference type="GO" id="GO:0046872">
    <property type="term" value="F:metal ion binding"/>
    <property type="evidence" value="ECO:0007669"/>
    <property type="project" value="UniProtKB-KW"/>
</dbReference>
<evidence type="ECO:0000259" key="9">
    <source>
        <dbReference type="Pfam" id="PF01979"/>
    </source>
</evidence>
<feature type="domain" description="Amidohydrolase-related" evidence="9">
    <location>
        <begin position="50"/>
        <end position="365"/>
    </location>
</feature>
<evidence type="ECO:0000256" key="1">
    <source>
        <dbReference type="ARBA" id="ARBA00010716"/>
    </source>
</evidence>
<keyword evidence="3 5" id="KW-0378">Hydrolase</keyword>
<feature type="binding site" evidence="7">
    <location>
        <position position="223"/>
    </location>
    <ligand>
        <name>substrate</name>
    </ligand>
</feature>
<dbReference type="OrthoDB" id="9776488at2"/>
<comment type="cofactor">
    <cofactor evidence="8">
        <name>a divalent metal cation</name>
        <dbReference type="ChEBI" id="CHEBI:60240"/>
    </cofactor>
    <text evidence="8">Binds 1 divalent metal cation per subunit.</text>
</comment>
<feature type="binding site" evidence="7">
    <location>
        <begin position="295"/>
        <end position="297"/>
    </location>
    <ligand>
        <name>substrate</name>
    </ligand>
</feature>
<feature type="binding site" evidence="8">
    <location>
        <position position="126"/>
    </location>
    <ligand>
        <name>Zn(2+)</name>
        <dbReference type="ChEBI" id="CHEBI:29105"/>
    </ligand>
</feature>
<dbReference type="SUPFAM" id="SSF51338">
    <property type="entry name" value="Composite domain of metallo-dependent hydrolases"/>
    <property type="match status" value="1"/>
</dbReference>
<feature type="binding site" evidence="7">
    <location>
        <position position="247"/>
    </location>
    <ligand>
        <name>substrate</name>
    </ligand>
</feature>
<evidence type="ECO:0000256" key="6">
    <source>
        <dbReference type="PIRSR" id="PIRSR038994-1"/>
    </source>
</evidence>
<keyword evidence="2 8" id="KW-0479">Metal-binding</keyword>